<protein>
    <submittedName>
        <fullName evidence="1">Uncharacterized protein</fullName>
    </submittedName>
</protein>
<keyword evidence="2" id="KW-1185">Reference proteome</keyword>
<reference evidence="1 2" key="1">
    <citation type="submission" date="2024-01" db="EMBL/GenBank/DDBJ databases">
        <title>The genomes of 5 underutilized Papilionoideae crops provide insights into root nodulation and disease resistanc.</title>
        <authorList>
            <person name="Jiang F."/>
        </authorList>
    </citation>
    <scope>NUCLEOTIDE SEQUENCE [LARGE SCALE GENOMIC DNA]</scope>
    <source>
        <strain evidence="1">JINMINGXINNONG_FW02</strain>
        <tissue evidence="1">Leaves</tissue>
    </source>
</reference>
<dbReference type="AlphaFoldDB" id="A0AAN9LZI5"/>
<evidence type="ECO:0000313" key="2">
    <source>
        <dbReference type="Proteomes" id="UP001374584"/>
    </source>
</evidence>
<dbReference type="EMBL" id="JAYMYR010000009">
    <property type="protein sequence ID" value="KAK7342503.1"/>
    <property type="molecule type" value="Genomic_DNA"/>
</dbReference>
<proteinExistence type="predicted"/>
<evidence type="ECO:0000313" key="1">
    <source>
        <dbReference type="EMBL" id="KAK7342503.1"/>
    </source>
</evidence>
<organism evidence="1 2">
    <name type="scientific">Phaseolus coccineus</name>
    <name type="common">Scarlet runner bean</name>
    <name type="synonym">Phaseolus multiflorus</name>
    <dbReference type="NCBI Taxonomy" id="3886"/>
    <lineage>
        <taxon>Eukaryota</taxon>
        <taxon>Viridiplantae</taxon>
        <taxon>Streptophyta</taxon>
        <taxon>Embryophyta</taxon>
        <taxon>Tracheophyta</taxon>
        <taxon>Spermatophyta</taxon>
        <taxon>Magnoliopsida</taxon>
        <taxon>eudicotyledons</taxon>
        <taxon>Gunneridae</taxon>
        <taxon>Pentapetalae</taxon>
        <taxon>rosids</taxon>
        <taxon>fabids</taxon>
        <taxon>Fabales</taxon>
        <taxon>Fabaceae</taxon>
        <taxon>Papilionoideae</taxon>
        <taxon>50 kb inversion clade</taxon>
        <taxon>NPAAA clade</taxon>
        <taxon>indigoferoid/millettioid clade</taxon>
        <taxon>Phaseoleae</taxon>
        <taxon>Phaseolus</taxon>
    </lineage>
</organism>
<gene>
    <name evidence="1" type="ORF">VNO80_25458</name>
</gene>
<comment type="caution">
    <text evidence="1">The sequence shown here is derived from an EMBL/GenBank/DDBJ whole genome shotgun (WGS) entry which is preliminary data.</text>
</comment>
<accession>A0AAN9LZI5</accession>
<name>A0AAN9LZI5_PHACN</name>
<dbReference type="Proteomes" id="UP001374584">
    <property type="component" value="Unassembled WGS sequence"/>
</dbReference>
<sequence>MCGGGGASWLGFRSSALVCWCGGGAGSLGLCSGALVRWCLSSVATVWVVREGVRRWWCCDCLSGARSNGGGTARDVASVGTLMAFTAFSEGQVFNMLRSAAKLSPIAHMREVNSPIARIFVDQLLAEVVQDSIVELEKAYDKLMMAQLTNRKKGVTFGSFKVDSPYGICRS</sequence>